<keyword evidence="4" id="KW-0799">Topoisomerase</keyword>
<evidence type="ECO:0000259" key="8">
    <source>
        <dbReference type="Pfam" id="PF21338"/>
    </source>
</evidence>
<dbReference type="KEGG" id="cwo:Cwoe_3430"/>
<dbReference type="OrthoDB" id="9778962at2"/>
<dbReference type="HOGENOM" id="CLU_046978_1_1_11"/>
<evidence type="ECO:0000256" key="4">
    <source>
        <dbReference type="ARBA" id="ARBA00023029"/>
    </source>
</evidence>
<dbReference type="InterPro" id="IPR049331">
    <property type="entry name" value="Top1B_N_bact"/>
</dbReference>
<name>D3EZ83_CONWI</name>
<dbReference type="Gene3D" id="3.30.66.10">
    <property type="entry name" value="DNA topoisomerase I domain"/>
    <property type="match status" value="1"/>
</dbReference>
<dbReference type="Gene3D" id="1.10.132.120">
    <property type="match status" value="1"/>
</dbReference>
<dbReference type="SUPFAM" id="SSF55869">
    <property type="entry name" value="DNA topoisomerase I domain"/>
    <property type="match status" value="1"/>
</dbReference>
<evidence type="ECO:0000313" key="9">
    <source>
        <dbReference type="EMBL" id="ADB51848.1"/>
    </source>
</evidence>
<evidence type="ECO:0000256" key="2">
    <source>
        <dbReference type="ARBA" id="ARBA00006645"/>
    </source>
</evidence>
<evidence type="ECO:0000256" key="6">
    <source>
        <dbReference type="ARBA" id="ARBA00023235"/>
    </source>
</evidence>
<feature type="domain" description="DNA topoisomerase I catalytic core eukaryotic-type" evidence="7">
    <location>
        <begin position="83"/>
        <end position="288"/>
    </location>
</feature>
<keyword evidence="10" id="KW-1185">Reference proteome</keyword>
<proteinExistence type="inferred from homology"/>
<dbReference type="Gene3D" id="3.90.15.10">
    <property type="entry name" value="Topoisomerase I, Chain A, domain 3"/>
    <property type="match status" value="1"/>
</dbReference>
<accession>D3EZ83</accession>
<evidence type="ECO:0000256" key="3">
    <source>
        <dbReference type="ARBA" id="ARBA00012891"/>
    </source>
</evidence>
<dbReference type="PRINTS" id="PR00416">
    <property type="entry name" value="EUTPISMRASEI"/>
</dbReference>
<evidence type="ECO:0000259" key="7">
    <source>
        <dbReference type="Pfam" id="PF01028"/>
    </source>
</evidence>
<protein>
    <recommendedName>
        <fullName evidence="3">DNA topoisomerase</fullName>
        <ecNumber evidence="3">5.6.2.1</ecNumber>
    </recommendedName>
</protein>
<evidence type="ECO:0000313" key="10">
    <source>
        <dbReference type="Proteomes" id="UP000008229"/>
    </source>
</evidence>
<dbReference type="eggNOG" id="COG3569">
    <property type="taxonomic scope" value="Bacteria"/>
</dbReference>
<keyword evidence="5" id="KW-0238">DNA-binding</keyword>
<dbReference type="EMBL" id="CP001854">
    <property type="protein sequence ID" value="ADB51848.1"/>
    <property type="molecule type" value="Genomic_DNA"/>
</dbReference>
<feature type="domain" description="DNA topoisomerase IB N-terminal" evidence="8">
    <location>
        <begin position="22"/>
        <end position="70"/>
    </location>
</feature>
<dbReference type="InterPro" id="IPR011010">
    <property type="entry name" value="DNA_brk_join_enz"/>
</dbReference>
<organism evidence="9 10">
    <name type="scientific">Conexibacter woesei (strain DSM 14684 / CCUG 47730 / CIP 108061 / JCM 11494 / NBRC 100937 / ID131577)</name>
    <dbReference type="NCBI Taxonomy" id="469383"/>
    <lineage>
        <taxon>Bacteria</taxon>
        <taxon>Bacillati</taxon>
        <taxon>Actinomycetota</taxon>
        <taxon>Thermoleophilia</taxon>
        <taxon>Solirubrobacterales</taxon>
        <taxon>Conexibacteraceae</taxon>
        <taxon>Conexibacter</taxon>
    </lineage>
</organism>
<dbReference type="EC" id="5.6.2.1" evidence="3"/>
<dbReference type="GO" id="GO:0003677">
    <property type="term" value="F:DNA binding"/>
    <property type="evidence" value="ECO:0007669"/>
    <property type="project" value="UniProtKB-KW"/>
</dbReference>
<reference evidence="9 10" key="1">
    <citation type="journal article" date="2010" name="Stand. Genomic Sci.">
        <title>Complete genome sequence of Conexibacter woesei type strain (ID131577).</title>
        <authorList>
            <person name="Pukall R."/>
            <person name="Lapidus A."/>
            <person name="Glavina Del Rio T."/>
            <person name="Copeland A."/>
            <person name="Tice H."/>
            <person name="Cheng J.-F."/>
            <person name="Lucas S."/>
            <person name="Chen F."/>
            <person name="Nolan M."/>
            <person name="Bruce D."/>
            <person name="Goodwin L."/>
            <person name="Pitluck S."/>
            <person name="Mavromatis K."/>
            <person name="Ivanova N."/>
            <person name="Ovchinnikova G."/>
            <person name="Pati A."/>
            <person name="Chen A."/>
            <person name="Palaniappan K."/>
            <person name="Land M."/>
            <person name="Hauser L."/>
            <person name="Chang Y.-J."/>
            <person name="Jeffries C.D."/>
            <person name="Chain P."/>
            <person name="Meincke L."/>
            <person name="Sims D."/>
            <person name="Brettin T."/>
            <person name="Detter J.C."/>
            <person name="Rohde M."/>
            <person name="Goeker M."/>
            <person name="Bristow J."/>
            <person name="Eisen J.A."/>
            <person name="Markowitz V."/>
            <person name="Kyrpides N.C."/>
            <person name="Klenk H.-P."/>
            <person name="Hugenholtz P."/>
        </authorList>
    </citation>
    <scope>NUCLEOTIDE SEQUENCE [LARGE SCALE GENOMIC DNA]</scope>
    <source>
        <strain evidence="10">DSM 14684 / CIP 108061 / JCM 11494 / NBRC 100937 / ID131577</strain>
    </source>
</reference>
<comment type="catalytic activity">
    <reaction evidence="1">
        <text>ATP-independent breakage of single-stranded DNA, followed by passage and rejoining.</text>
        <dbReference type="EC" id="5.6.2.1"/>
    </reaction>
</comment>
<dbReference type="SUPFAM" id="SSF56349">
    <property type="entry name" value="DNA breaking-rejoining enzymes"/>
    <property type="match status" value="1"/>
</dbReference>
<evidence type="ECO:0000256" key="5">
    <source>
        <dbReference type="ARBA" id="ARBA00023125"/>
    </source>
</evidence>
<dbReference type="GO" id="GO:0006265">
    <property type="term" value="P:DNA topological change"/>
    <property type="evidence" value="ECO:0007669"/>
    <property type="project" value="InterPro"/>
</dbReference>
<reference evidence="10" key="2">
    <citation type="submission" date="2010-01" db="EMBL/GenBank/DDBJ databases">
        <title>The complete genome of Conexibacter woesei DSM 14684.</title>
        <authorList>
            <consortium name="US DOE Joint Genome Institute (JGI-PGF)"/>
            <person name="Lucas S."/>
            <person name="Copeland A."/>
            <person name="Lapidus A."/>
            <person name="Glavina del Rio T."/>
            <person name="Dalin E."/>
            <person name="Tice H."/>
            <person name="Bruce D."/>
            <person name="Goodwin L."/>
            <person name="Pitluck S."/>
            <person name="Kyrpides N."/>
            <person name="Mavromatis K."/>
            <person name="Ivanova N."/>
            <person name="Mikhailova N."/>
            <person name="Chertkov O."/>
            <person name="Brettin T."/>
            <person name="Detter J.C."/>
            <person name="Han C."/>
            <person name="Larimer F."/>
            <person name="Land M."/>
            <person name="Hauser L."/>
            <person name="Markowitz V."/>
            <person name="Cheng J.-F."/>
            <person name="Hugenholtz P."/>
            <person name="Woyke T."/>
            <person name="Wu D."/>
            <person name="Pukall R."/>
            <person name="Steenblock K."/>
            <person name="Schneider S."/>
            <person name="Klenk H.-P."/>
            <person name="Eisen J.A."/>
        </authorList>
    </citation>
    <scope>NUCLEOTIDE SEQUENCE [LARGE SCALE GENOMIC DNA]</scope>
    <source>
        <strain evidence="10">DSM 14684 / CIP 108061 / JCM 11494 / NBRC 100937 / ID131577</strain>
    </source>
</reference>
<evidence type="ECO:0000256" key="1">
    <source>
        <dbReference type="ARBA" id="ARBA00000213"/>
    </source>
</evidence>
<dbReference type="InterPro" id="IPR001631">
    <property type="entry name" value="TopoI"/>
</dbReference>
<comment type="similarity">
    <text evidence="2">Belongs to the type IB topoisomerase family.</text>
</comment>
<keyword evidence="6 9" id="KW-0413">Isomerase</keyword>
<dbReference type="PROSITE" id="PS52038">
    <property type="entry name" value="TOPO_IB_2"/>
    <property type="match status" value="1"/>
</dbReference>
<dbReference type="STRING" id="469383.Cwoe_3430"/>
<dbReference type="Pfam" id="PF01028">
    <property type="entry name" value="Topoisom_I"/>
    <property type="match status" value="1"/>
</dbReference>
<dbReference type="InterPro" id="IPR035447">
    <property type="entry name" value="DNA_topo_I_N_sf"/>
</dbReference>
<gene>
    <name evidence="9" type="ordered locus">Cwoe_3430</name>
</gene>
<sequence length="342" mass="38182">MARTRRVDCSGPGIARLRRGRGFSYVGADGERIEDDATVDRIRALAIPPAWTEVWICSDPLGHIQATGVDAAGRKQYRYHDGWRRRRDAAKFDAMVAFARALPALRRRVRDDLRGDALDRTRVLACCVRLLDVGFFRIGSEDYAEQNETYGLTTLLRRHVRFDGDVIVFDYPAKDGLRRVQQVLDDDAAEIVHALRRRRGGGPELLAYKQRRRWVDVKADEVNEYLKDAAGGDFTAKDFRTWNATALMAVELAVRAADAGSRASRRRIVTASVRAVAVFLGNTPAVCRRSYVDPRVIDRFQSGLTLAAALAAPAEPDPDEPAEVRAVDERVRHAVLDLIADG</sequence>
<dbReference type="RefSeq" id="WP_012934899.1">
    <property type="nucleotide sequence ID" value="NC_013739.1"/>
</dbReference>
<dbReference type="GO" id="GO:0003917">
    <property type="term" value="F:DNA topoisomerase type I (single strand cut, ATP-independent) activity"/>
    <property type="evidence" value="ECO:0007669"/>
    <property type="project" value="UniProtKB-EC"/>
</dbReference>
<dbReference type="Pfam" id="PF21338">
    <property type="entry name" value="Top1B_N_bact"/>
    <property type="match status" value="1"/>
</dbReference>
<dbReference type="InterPro" id="IPR013500">
    <property type="entry name" value="TopoI_cat_euk"/>
</dbReference>
<dbReference type="Proteomes" id="UP000008229">
    <property type="component" value="Chromosome"/>
</dbReference>
<dbReference type="InterPro" id="IPR014711">
    <property type="entry name" value="TopoI_cat_a-hlx-sub_euk"/>
</dbReference>
<dbReference type="AlphaFoldDB" id="D3EZ83"/>